<protein>
    <submittedName>
        <fullName evidence="1">Uncharacterized protein</fullName>
    </submittedName>
</protein>
<comment type="caution">
    <text evidence="1">The sequence shown here is derived from an EMBL/GenBank/DDBJ whole genome shotgun (WGS) entry which is preliminary data.</text>
</comment>
<proteinExistence type="predicted"/>
<sequence length="112" mass="13212">MQADKYPFAQELITDTQGNIRKVVIDFNDYQHLLKALEVRGLTQTAIKTSAKSLLSQEELEKFDPVKQHEALSQLMQEWEEEDDDEQEQTETWEFLRKALDEDRLSNRPLFP</sequence>
<accession>A0A3S1CMR8</accession>
<dbReference type="EMBL" id="RSCL01000006">
    <property type="protein sequence ID" value="RUT06764.1"/>
    <property type="molecule type" value="Genomic_DNA"/>
</dbReference>
<dbReference type="InterPro" id="IPR049537">
    <property type="entry name" value="RelB-like"/>
</dbReference>
<evidence type="ECO:0000313" key="2">
    <source>
        <dbReference type="Proteomes" id="UP000271624"/>
    </source>
</evidence>
<gene>
    <name evidence="1" type="ORF">DSM106972_030210</name>
</gene>
<evidence type="ECO:0000313" key="1">
    <source>
        <dbReference type="EMBL" id="RUT06764.1"/>
    </source>
</evidence>
<dbReference type="RefSeq" id="WP_201800729.1">
    <property type="nucleotide sequence ID" value="NZ_RSCL01000006.1"/>
</dbReference>
<name>A0A3S1CMR8_9CYAN</name>
<reference evidence="1" key="2">
    <citation type="journal article" date="2019" name="Genome Biol. Evol.">
        <title>Day and night: Metabolic profiles and evolutionary relationships of six axenic non-marine cyanobacteria.</title>
        <authorList>
            <person name="Will S.E."/>
            <person name="Henke P."/>
            <person name="Boedeker C."/>
            <person name="Huang S."/>
            <person name="Brinkmann H."/>
            <person name="Rohde M."/>
            <person name="Jarek M."/>
            <person name="Friedl T."/>
            <person name="Seufert S."/>
            <person name="Schumacher M."/>
            <person name="Overmann J."/>
            <person name="Neumann-Schaal M."/>
            <person name="Petersen J."/>
        </authorList>
    </citation>
    <scope>NUCLEOTIDE SEQUENCE [LARGE SCALE GENOMIC DNA]</scope>
    <source>
        <strain evidence="1">PCC 7102</strain>
    </source>
</reference>
<dbReference type="AlphaFoldDB" id="A0A3S1CMR8"/>
<dbReference type="Proteomes" id="UP000271624">
    <property type="component" value="Unassembled WGS sequence"/>
</dbReference>
<organism evidence="1 2">
    <name type="scientific">Dulcicalothrix desertica PCC 7102</name>
    <dbReference type="NCBI Taxonomy" id="232991"/>
    <lineage>
        <taxon>Bacteria</taxon>
        <taxon>Bacillati</taxon>
        <taxon>Cyanobacteriota</taxon>
        <taxon>Cyanophyceae</taxon>
        <taxon>Nostocales</taxon>
        <taxon>Calotrichaceae</taxon>
        <taxon>Dulcicalothrix</taxon>
    </lineage>
</organism>
<keyword evidence="2" id="KW-1185">Reference proteome</keyword>
<reference evidence="1" key="1">
    <citation type="submission" date="2018-12" db="EMBL/GenBank/DDBJ databases">
        <authorList>
            <person name="Will S."/>
            <person name="Neumann-Schaal M."/>
            <person name="Henke P."/>
        </authorList>
    </citation>
    <scope>NUCLEOTIDE SEQUENCE</scope>
    <source>
        <strain evidence="1">PCC 7102</strain>
    </source>
</reference>
<dbReference type="Pfam" id="PF18506">
    <property type="entry name" value="RelB-like"/>
    <property type="match status" value="1"/>
</dbReference>